<name>A0A4D7B224_9HYPH</name>
<keyword evidence="1" id="KW-0472">Membrane</keyword>
<feature type="transmembrane region" description="Helical" evidence="1">
    <location>
        <begin position="306"/>
        <end position="332"/>
    </location>
</feature>
<reference evidence="2 3" key="1">
    <citation type="submission" date="2019-04" db="EMBL/GenBank/DDBJ databases">
        <title>Phreatobacter aquaticus sp. nov.</title>
        <authorList>
            <person name="Choi A."/>
        </authorList>
    </citation>
    <scope>NUCLEOTIDE SEQUENCE [LARGE SCALE GENOMIC DNA]</scope>
    <source>
        <strain evidence="2 3">KCTC 52518</strain>
    </source>
</reference>
<dbReference type="InterPro" id="IPR029058">
    <property type="entry name" value="AB_hydrolase_fold"/>
</dbReference>
<gene>
    <name evidence="2" type="ORF">E8M01_22970</name>
</gene>
<feature type="transmembrane region" description="Helical" evidence="1">
    <location>
        <begin position="179"/>
        <end position="201"/>
    </location>
</feature>
<keyword evidence="1" id="KW-1133">Transmembrane helix</keyword>
<dbReference type="OrthoDB" id="231913at2"/>
<organism evidence="2 3">
    <name type="scientific">Phreatobacter stygius</name>
    <dbReference type="NCBI Taxonomy" id="1940610"/>
    <lineage>
        <taxon>Bacteria</taxon>
        <taxon>Pseudomonadati</taxon>
        <taxon>Pseudomonadota</taxon>
        <taxon>Alphaproteobacteria</taxon>
        <taxon>Hyphomicrobiales</taxon>
        <taxon>Phreatobacteraceae</taxon>
        <taxon>Phreatobacter</taxon>
    </lineage>
</organism>
<dbReference type="EMBL" id="CP039690">
    <property type="protein sequence ID" value="QCI66851.1"/>
    <property type="molecule type" value="Genomic_DNA"/>
</dbReference>
<dbReference type="Gene3D" id="3.40.50.1820">
    <property type="entry name" value="alpha/beta hydrolase"/>
    <property type="match status" value="1"/>
</dbReference>
<accession>A0A4D7B224</accession>
<proteinExistence type="predicted"/>
<sequence length="1296" mass="139446">MLPRRELTPKVESRLLFSRPWVVLVFAMDHAAGSESIAPVIVLVHGTVAGSSAVNPSQNARWWQRGGPFATGLAGAVQAAIGNAPDVEEFRWSGANSEVQRRLAGKLLLNRLVQLEGAGRPYHLIGHSHGGSVIWHALTASMADAARRAGPAAEALPHLRSWATVGTPFLTFGTSKRELFGVILLLVGFLLWLATWSTWILDVRSVVSQAGLILQNATDWSKVSTSYAWYRPIWRETPTVIAAVALGVLVYLGLKLLGWGFQVGRLASSWTPALTALAATTGVLVASRTVPFVAGLHQGIAGKIGLVVMALLLAVIVLVVVVLLLSLAGHLLNMWDRQERRLRAQAAYTAYGQRWYSLVHRQDEAISALGASLLPAPAIRPMQRDTHGVLNDKVLRAISALFTKGRDEAIWEGLTQRVQGDDMSGYVIRRVGLAPPAFTQVWPPLSGAADASMMALADSTAGAFAAQLRERFSASGKAGGEHDTVDQIVKDLSFGGLVHNSYFFEDAGRTKVRQDVLGWLAAHIIGATPQPAAGATPVPRLHGALRDTSAAASDFRLADETRFRTVTIARLGVLAMAFGSVMLATTTAFETAVRPLTREAQVAAAIEAWKRSGTFATADAPMVGAFVVRLAAMGELDTAAAVQAIFRNILERNSRAVTGQRLAFAWGRDGALDQGRRAELVGQVRTEILEREPGAGLAARAAHLARANHLVTLHLMAGIVSRDGRLNPDQVGQAAEAWAALNATCRDLDLDAAARVYLPLLLAGDSDPQDAVAVLDRIAARREGQCGVPDNPVLSDADRAWQRAFLVDLALDAISWNQPDLAGKLLTLQGGSLSHPQPLLAALDGTRNATRTACVRTMQDMAGLLRSVRLPQRASDCSARSAEDPPPGWIVQPDCDRWRQGTAAKLQDYSADGARLRSLHADLDVTLMNSYRFCRVEPGFAGGNLRSCAARLAATCAAASEAAQKPIDLALVLIGMSRFSEALDVIGPVLQGTDLWLDDTDDLLLVGLFNAAFPMPRDAPPLGRERQVLIEAIVAQQLRLARPCPGRSSPILRPCARGPERRAINLRSAAFMLFELGRKAEARSLVADLVADIDRRSGFNDRLRASLRELLAAADAALIVELREESRRMVTYLGADLRRRGLAAIEAASEQSGPFTAEHIRVLVAIMAVLGDPNIPAVTEAISDLRDKENTRDTRAALSRQLAGIRAGLGDFFLANREANSAVAANEVLAGLCTILDHHIEKNDALRAVKGRYGLLDHHRWPQPAPSYFHTHARFGYAAAASRPLACRTGPSYDID</sequence>
<dbReference type="Proteomes" id="UP000298781">
    <property type="component" value="Chromosome"/>
</dbReference>
<protein>
    <recommendedName>
        <fullName evidence="4">Alpha/beta hydrolase</fullName>
    </recommendedName>
</protein>
<evidence type="ECO:0008006" key="4">
    <source>
        <dbReference type="Google" id="ProtNLM"/>
    </source>
</evidence>
<keyword evidence="3" id="KW-1185">Reference proteome</keyword>
<evidence type="ECO:0000256" key="1">
    <source>
        <dbReference type="SAM" id="Phobius"/>
    </source>
</evidence>
<feature type="transmembrane region" description="Helical" evidence="1">
    <location>
        <begin position="240"/>
        <end position="261"/>
    </location>
</feature>
<dbReference type="KEGG" id="pstg:E8M01_22970"/>
<evidence type="ECO:0000313" key="2">
    <source>
        <dbReference type="EMBL" id="QCI66851.1"/>
    </source>
</evidence>
<feature type="transmembrane region" description="Helical" evidence="1">
    <location>
        <begin position="571"/>
        <end position="589"/>
    </location>
</feature>
<feature type="transmembrane region" description="Helical" evidence="1">
    <location>
        <begin position="273"/>
        <end position="294"/>
    </location>
</feature>
<dbReference type="SUPFAM" id="SSF53474">
    <property type="entry name" value="alpha/beta-Hydrolases"/>
    <property type="match status" value="1"/>
</dbReference>
<keyword evidence="1" id="KW-0812">Transmembrane</keyword>
<evidence type="ECO:0000313" key="3">
    <source>
        <dbReference type="Proteomes" id="UP000298781"/>
    </source>
</evidence>
<dbReference type="RefSeq" id="WP_136962290.1">
    <property type="nucleotide sequence ID" value="NZ_CP039690.1"/>
</dbReference>